<dbReference type="PROSITE" id="PS51918">
    <property type="entry name" value="RADICAL_SAM"/>
    <property type="match status" value="1"/>
</dbReference>
<name>A0ABV6ACU5_9HYPH</name>
<organism evidence="8 9">
    <name type="scientific">Rhizobium puerariae</name>
    <dbReference type="NCBI Taxonomy" id="1585791"/>
    <lineage>
        <taxon>Bacteria</taxon>
        <taxon>Pseudomonadati</taxon>
        <taxon>Pseudomonadota</taxon>
        <taxon>Alphaproteobacteria</taxon>
        <taxon>Hyphomicrobiales</taxon>
        <taxon>Rhizobiaceae</taxon>
        <taxon>Rhizobium/Agrobacterium group</taxon>
        <taxon>Rhizobium</taxon>
    </lineage>
</organism>
<evidence type="ECO:0000313" key="9">
    <source>
        <dbReference type="Proteomes" id="UP001589692"/>
    </source>
</evidence>
<dbReference type="InterPro" id="IPR051198">
    <property type="entry name" value="BchE-like"/>
</dbReference>
<protein>
    <submittedName>
        <fullName evidence="8">B12-binding domain-containing radical SAM protein</fullName>
    </submittedName>
</protein>
<gene>
    <name evidence="8" type="ORF">ACFFP0_05940</name>
</gene>
<dbReference type="InterPro" id="IPR007197">
    <property type="entry name" value="rSAM"/>
</dbReference>
<sequence length="550" mass="61090">MLVYPRFTGASFWNFREACELVGARYPAPPLGLITVAAMLPRDWELRLIDRNVEELSDRDMDWADLVLTGGMLPQQVDVLHIIELAHSAGKPVAVGGPDATSSPELYANADFRVLGEAEDVIDAFAEAWRAGEKKGDFSAPKFQADVTRTPVPRFDLLTFSNYTFIGIQFSRGCPFTCEFCDIIELYGRVPRTKSTAQILAELDTLYSLGYRGHVDFVDDNLIGNKKAVKAFLPALIEWQKARHYPFEFSTEASLNLADDKALLDLLAEAGFFTVFVGIESPDEEVLRATQKKQNTRRDIVASIDKIYAAGIVVIAGFILGFDDETPGAGKRMAALIEDASIPVSMVGLLYALPNTQLTTRLQKEGRLYLDHGVDMDDGSADQCVSGLNFATKRPRIDILRDYHGVVSSIYTPQAFFGRVSRVGRKLRVRHVKGGFNWGRTWVDARRFLHFTVAGTLKRPRFAGQMALMIAKGLCSNPAALPHMFKMALLYAHLGPFSQYIGREISSQIGAIEKRPEPSRTVPGNVKGDRRGERSGAPSVQEYEVETRLR</sequence>
<dbReference type="SFLD" id="SFLDF00303">
    <property type="entry name" value="hopanoid_C2-methyltransferase"/>
    <property type="match status" value="1"/>
</dbReference>
<dbReference type="InterPro" id="IPR006158">
    <property type="entry name" value="Cobalamin-bd"/>
</dbReference>
<dbReference type="EMBL" id="JBHMAA010000008">
    <property type="protein sequence ID" value="MFB9948381.1"/>
    <property type="molecule type" value="Genomic_DNA"/>
</dbReference>
<dbReference type="Gene3D" id="3.40.50.280">
    <property type="entry name" value="Cobalamin-binding domain"/>
    <property type="match status" value="1"/>
</dbReference>
<dbReference type="Proteomes" id="UP001589692">
    <property type="component" value="Unassembled WGS sequence"/>
</dbReference>
<reference evidence="8 9" key="1">
    <citation type="submission" date="2024-09" db="EMBL/GenBank/DDBJ databases">
        <authorList>
            <person name="Sun Q."/>
            <person name="Mori K."/>
        </authorList>
    </citation>
    <scope>NUCLEOTIDE SEQUENCE [LARGE SCALE GENOMIC DNA]</scope>
    <source>
        <strain evidence="8 9">TBRC 4938</strain>
    </source>
</reference>
<evidence type="ECO:0000256" key="4">
    <source>
        <dbReference type="ARBA" id="ARBA00023004"/>
    </source>
</evidence>
<keyword evidence="4" id="KW-0408">Iron</keyword>
<dbReference type="InterPro" id="IPR006638">
    <property type="entry name" value="Elp3/MiaA/NifB-like_rSAM"/>
</dbReference>
<comment type="cofactor">
    <cofactor evidence="1">
        <name>[4Fe-4S] cluster</name>
        <dbReference type="ChEBI" id="CHEBI:49883"/>
    </cofactor>
</comment>
<accession>A0ABV6ACU5</accession>
<dbReference type="RefSeq" id="WP_377257604.1">
    <property type="nucleotide sequence ID" value="NZ_JBHMAA010000008.1"/>
</dbReference>
<dbReference type="SUPFAM" id="SSF102114">
    <property type="entry name" value="Radical SAM enzymes"/>
    <property type="match status" value="1"/>
</dbReference>
<dbReference type="Pfam" id="PF02310">
    <property type="entry name" value="B12-binding"/>
    <property type="match status" value="1"/>
</dbReference>
<dbReference type="Pfam" id="PF13282">
    <property type="entry name" value="DUF4070"/>
    <property type="match status" value="1"/>
</dbReference>
<dbReference type="Gene3D" id="3.80.30.20">
    <property type="entry name" value="tm_1862 like domain"/>
    <property type="match status" value="1"/>
</dbReference>
<evidence type="ECO:0000256" key="1">
    <source>
        <dbReference type="ARBA" id="ARBA00001966"/>
    </source>
</evidence>
<proteinExistence type="predicted"/>
<dbReference type="InterPro" id="IPR025274">
    <property type="entry name" value="DUF4070"/>
</dbReference>
<feature type="domain" description="Radical SAM core" evidence="7">
    <location>
        <begin position="160"/>
        <end position="375"/>
    </location>
</feature>
<dbReference type="Pfam" id="PF04055">
    <property type="entry name" value="Radical_SAM"/>
    <property type="match status" value="1"/>
</dbReference>
<dbReference type="InterPro" id="IPR034466">
    <property type="entry name" value="Methyltransferase_Class_B"/>
</dbReference>
<evidence type="ECO:0000256" key="5">
    <source>
        <dbReference type="ARBA" id="ARBA00023014"/>
    </source>
</evidence>
<keyword evidence="9" id="KW-1185">Reference proteome</keyword>
<dbReference type="SFLD" id="SFLDS00029">
    <property type="entry name" value="Radical_SAM"/>
    <property type="match status" value="1"/>
</dbReference>
<evidence type="ECO:0000256" key="2">
    <source>
        <dbReference type="ARBA" id="ARBA00022691"/>
    </source>
</evidence>
<dbReference type="InterPro" id="IPR058240">
    <property type="entry name" value="rSAM_sf"/>
</dbReference>
<evidence type="ECO:0000256" key="3">
    <source>
        <dbReference type="ARBA" id="ARBA00022723"/>
    </source>
</evidence>
<dbReference type="SFLD" id="SFLDG01123">
    <property type="entry name" value="methyltransferase_(Class_B)"/>
    <property type="match status" value="1"/>
</dbReference>
<dbReference type="PANTHER" id="PTHR43409:SF3">
    <property type="entry name" value="HYPOTHETICAL METHYLTRANSFERASE"/>
    <property type="match status" value="1"/>
</dbReference>
<dbReference type="CDD" id="cd01335">
    <property type="entry name" value="Radical_SAM"/>
    <property type="match status" value="1"/>
</dbReference>
<keyword evidence="3" id="KW-0479">Metal-binding</keyword>
<feature type="region of interest" description="Disordered" evidence="6">
    <location>
        <begin position="514"/>
        <end position="550"/>
    </location>
</feature>
<keyword evidence="5" id="KW-0411">Iron-sulfur</keyword>
<evidence type="ECO:0000259" key="7">
    <source>
        <dbReference type="PROSITE" id="PS51918"/>
    </source>
</evidence>
<evidence type="ECO:0000313" key="8">
    <source>
        <dbReference type="EMBL" id="MFB9948381.1"/>
    </source>
</evidence>
<dbReference type="InterPro" id="IPR023404">
    <property type="entry name" value="rSAM_horseshoe"/>
</dbReference>
<keyword evidence="2" id="KW-0949">S-adenosyl-L-methionine</keyword>
<dbReference type="SMART" id="SM00729">
    <property type="entry name" value="Elp3"/>
    <property type="match status" value="1"/>
</dbReference>
<evidence type="ECO:0000256" key="6">
    <source>
        <dbReference type="SAM" id="MobiDB-lite"/>
    </source>
</evidence>
<dbReference type="SFLD" id="SFLDG01082">
    <property type="entry name" value="B12-binding_domain_containing"/>
    <property type="match status" value="1"/>
</dbReference>
<dbReference type="PANTHER" id="PTHR43409">
    <property type="entry name" value="ANAEROBIC MAGNESIUM-PROTOPORPHYRIN IX MONOMETHYL ESTER CYCLASE-RELATED"/>
    <property type="match status" value="1"/>
</dbReference>
<dbReference type="InterPro" id="IPR034530">
    <property type="entry name" value="HpnP-like"/>
</dbReference>
<comment type="caution">
    <text evidence="8">The sequence shown here is derived from an EMBL/GenBank/DDBJ whole genome shotgun (WGS) entry which is preliminary data.</text>
</comment>